<keyword evidence="4" id="KW-0472">Membrane</keyword>
<evidence type="ECO:0000256" key="2">
    <source>
        <dbReference type="PROSITE-ProRule" id="PRU00169"/>
    </source>
</evidence>
<dbReference type="EMBL" id="CP103300">
    <property type="protein sequence ID" value="UYM16134.1"/>
    <property type="molecule type" value="Genomic_DNA"/>
</dbReference>
<feature type="transmembrane region" description="Helical" evidence="4">
    <location>
        <begin position="971"/>
        <end position="990"/>
    </location>
</feature>
<keyword evidence="2" id="KW-0597">Phosphoprotein</keyword>
<dbReference type="SUPFAM" id="SSF82866">
    <property type="entry name" value="Multidrug efflux transporter AcrB transmembrane domain"/>
    <property type="match status" value="2"/>
</dbReference>
<name>A0ABY6GUR5_9GAMM</name>
<feature type="transmembrane region" description="Helical" evidence="4">
    <location>
        <begin position="330"/>
        <end position="349"/>
    </location>
</feature>
<reference evidence="7" key="1">
    <citation type="submission" date="2022-10" db="EMBL/GenBank/DDBJ databases">
        <title>Completed Genome Sequence of two octocoral isolated bacterium, Endozoicomonas euniceicola EF212T and Endozoicomonas gorgoniicola PS125T.</title>
        <authorList>
            <person name="Chiou Y.-J."/>
            <person name="Chen Y.-H."/>
        </authorList>
    </citation>
    <scope>NUCLEOTIDE SEQUENCE</scope>
    <source>
        <strain evidence="7">EF212</strain>
    </source>
</reference>
<feature type="transmembrane region" description="Helical" evidence="4">
    <location>
        <begin position="873"/>
        <end position="892"/>
    </location>
</feature>
<dbReference type="Pfam" id="PF00486">
    <property type="entry name" value="Trans_reg_C"/>
    <property type="match status" value="1"/>
</dbReference>
<feature type="transmembrane region" description="Helical" evidence="4">
    <location>
        <begin position="899"/>
        <end position="919"/>
    </location>
</feature>
<dbReference type="SUPFAM" id="SSF46894">
    <property type="entry name" value="C-terminal effector domain of the bipartite response regulators"/>
    <property type="match status" value="1"/>
</dbReference>
<dbReference type="SMART" id="SM00862">
    <property type="entry name" value="Trans_reg_C"/>
    <property type="match status" value="1"/>
</dbReference>
<dbReference type="SUPFAM" id="SSF82693">
    <property type="entry name" value="Multidrug efflux transporter AcrB pore domain, PN1, PN2, PC1 and PC2 subdomains"/>
    <property type="match status" value="2"/>
</dbReference>
<dbReference type="CDD" id="cd19935">
    <property type="entry name" value="REC_OmpR_CusR-like"/>
    <property type="match status" value="1"/>
</dbReference>
<dbReference type="RefSeq" id="WP_262598439.1">
    <property type="nucleotide sequence ID" value="NZ_CP103300.1"/>
</dbReference>
<keyword evidence="8" id="KW-1185">Reference proteome</keyword>
<dbReference type="Gene3D" id="1.10.10.10">
    <property type="entry name" value="Winged helix-like DNA-binding domain superfamily/Winged helix DNA-binding domain"/>
    <property type="match status" value="1"/>
</dbReference>
<feature type="transmembrane region" description="Helical" evidence="4">
    <location>
        <begin position="996"/>
        <end position="1021"/>
    </location>
</feature>
<keyword evidence="1 3" id="KW-0238">DNA-binding</keyword>
<keyword evidence="4" id="KW-0812">Transmembrane</keyword>
<feature type="transmembrane region" description="Helical" evidence="4">
    <location>
        <begin position="541"/>
        <end position="559"/>
    </location>
</feature>
<dbReference type="Gene3D" id="3.30.70.1440">
    <property type="entry name" value="Multidrug efflux transporter AcrB pore domain"/>
    <property type="match status" value="1"/>
</dbReference>
<evidence type="ECO:0000256" key="4">
    <source>
        <dbReference type="SAM" id="Phobius"/>
    </source>
</evidence>
<dbReference type="InterPro" id="IPR001867">
    <property type="entry name" value="OmpR/PhoB-type_DNA-bd"/>
</dbReference>
<dbReference type="SMART" id="SM00448">
    <property type="entry name" value="REC"/>
    <property type="match status" value="1"/>
</dbReference>
<feature type="transmembrane region" description="Helical" evidence="4">
    <location>
        <begin position="356"/>
        <end position="376"/>
    </location>
</feature>
<organism evidence="7 8">
    <name type="scientific">Endozoicomonas euniceicola</name>
    <dbReference type="NCBI Taxonomy" id="1234143"/>
    <lineage>
        <taxon>Bacteria</taxon>
        <taxon>Pseudomonadati</taxon>
        <taxon>Pseudomonadota</taxon>
        <taxon>Gammaproteobacteria</taxon>
        <taxon>Oceanospirillales</taxon>
        <taxon>Endozoicomonadaceae</taxon>
        <taxon>Endozoicomonas</taxon>
    </lineage>
</organism>
<dbReference type="CDD" id="cd00383">
    <property type="entry name" value="trans_reg_C"/>
    <property type="match status" value="1"/>
</dbReference>
<dbReference type="Gene3D" id="3.30.2090.10">
    <property type="entry name" value="Multidrug efflux transporter AcrB TolC docking domain, DN and DC subdomains"/>
    <property type="match status" value="2"/>
</dbReference>
<dbReference type="Gene3D" id="3.40.50.2300">
    <property type="match status" value="1"/>
</dbReference>
<dbReference type="Pfam" id="PF00873">
    <property type="entry name" value="ACR_tran"/>
    <property type="match status" value="1"/>
</dbReference>
<proteinExistence type="predicted"/>
<feature type="domain" description="Response regulatory" evidence="5">
    <location>
        <begin position="1055"/>
        <end position="1169"/>
    </location>
</feature>
<dbReference type="InterPro" id="IPR001789">
    <property type="entry name" value="Sig_transdc_resp-reg_receiver"/>
</dbReference>
<feature type="transmembrane region" description="Helical" evidence="4">
    <location>
        <begin position="12"/>
        <end position="33"/>
    </location>
</feature>
<sequence>MKNLTDWFIRNPVAANLLMMLMLVVGGVSLWGMRIEGFPKIDANSLNVQITLEGASAEQVDLSLTQPVEQALQGLDGVKKITSLSAEGQMTVKVQKQIDYDLNRLLNDVKARVDAISHLPKKAEKAVVTREDMTFPSLMVQVHGTADTDTLQRIGKRTKDALLNDPLISKVQLWGMQQREISIEVNPQALQANHLSIQDIATKIEQSSLNFRGGHLRTSGGKIELRADSKAYRKQEFEKIPIKSRLDGSQLLLGQIASVRDGFVENDTLVRFQGNPSVGLAIITNNKGNMLEISRAAHTIIEQLQQQLPENVQIDIWSDMSTYIKSRLDLLQSNAMQGLLLVFILLALFLNLRLAFWVAVGIPVAIAGALAMMGPLGLNYSLNDMTTFGFIIVLGILVDDAVVVAESVYSEQQKIPPARTGLLAPALAAAEKGTHRVSVATVFGVLTTIAAFYPITLIKNEIGQLFSSFAVVVIIALLFSLVESKLILPGHLAHSLGKPEKQPGALAQYWKRIQAFMDSGLQSFNRQVYIPLVKQAIQHRYATLMLFIAGFILSIGLVLHERVHIIFFPEVPADYIVVTMEMKKGSPASLTRSNAQRIEAAASQLTQELLAEGETESPFAKLMNAVDDAHSVEVIAELVASKDRQISTIKLTNRWRELTGPLEGIERLSFSATDSTGGGFEVMLTADSEQSLSAGAEAMTKALTNLPGVTDIRDDLKGRQPQLQISLKPQARQFGLTVSAIAEQIGYGFGGYEVQRMQRDGNDVKVMLRYPRANRRSLHNLLNQQIRTPDNHWLPLGQVATVQSSYVPMELRRQNGKRTAIVYATLDKNTQSAMNVYRQLEQSVLPAIRKQYPGFAIAPAGELEEELDVRSQGSGLFAVILLLIYMLLAIPLKSYWQPLVIMAIIPFGLAGAVCGHLVAGIPLSILSFFGMMALTGVIVNDSLVLLTGFNRLRQQGMTIDRALVAAGSSRLRAIFLTTVTTVAGLLPLLSETSEQAQYLIPAAVSLVYGLAFATGITLFLIPAIQKIGFDLSPSSGRATGRAIERSRVMNNRPLNVLLVEDDRDMAESIHDYLALEAIHCDHAWNGASGLQLARQNTYDLLLLDINLPRLNGLQVCQALRQQGIETPILMLTARDTLEDRLEGFRAGTDDYLIKPFAMAELVARARTLARRRKAFQKTLQVADLVMDLEKRQLTRGGHPVTLTPIEWDLLELLMRFSPEVQSRQSILDTLWPDDAPGTDSLKVHLYRLRKKIDRPGCQPLIHTITGHGIVIRDGEAET</sequence>
<dbReference type="InterPro" id="IPR001036">
    <property type="entry name" value="Acrflvin-R"/>
</dbReference>
<evidence type="ECO:0000313" key="8">
    <source>
        <dbReference type="Proteomes" id="UP001163255"/>
    </source>
</evidence>
<dbReference type="PANTHER" id="PTHR32063">
    <property type="match status" value="1"/>
</dbReference>
<dbReference type="InterPro" id="IPR027463">
    <property type="entry name" value="AcrB_DN_DC_subdom"/>
</dbReference>
<evidence type="ECO:0000259" key="6">
    <source>
        <dbReference type="PROSITE" id="PS51755"/>
    </source>
</evidence>
<feature type="DNA-binding region" description="OmpR/PhoB-type" evidence="3">
    <location>
        <begin position="1176"/>
        <end position="1273"/>
    </location>
</feature>
<dbReference type="Pfam" id="PF00072">
    <property type="entry name" value="Response_reg"/>
    <property type="match status" value="1"/>
</dbReference>
<keyword evidence="4" id="KW-1133">Transmembrane helix</keyword>
<dbReference type="PANTHER" id="PTHR32063:SF33">
    <property type="entry name" value="RND SUPERFAMILY EFFLUX PUMP PERMEASE COMPONENT"/>
    <property type="match status" value="1"/>
</dbReference>
<feature type="transmembrane region" description="Helical" evidence="4">
    <location>
        <begin position="437"/>
        <end position="456"/>
    </location>
</feature>
<gene>
    <name evidence="7" type="ORF">NX720_25600</name>
</gene>
<evidence type="ECO:0000256" key="3">
    <source>
        <dbReference type="PROSITE-ProRule" id="PRU01091"/>
    </source>
</evidence>
<dbReference type="InterPro" id="IPR011006">
    <property type="entry name" value="CheY-like_superfamily"/>
</dbReference>
<dbReference type="InterPro" id="IPR016032">
    <property type="entry name" value="Sig_transdc_resp-reg_C-effctor"/>
</dbReference>
<feature type="domain" description="OmpR/PhoB-type" evidence="6">
    <location>
        <begin position="1176"/>
        <end position="1273"/>
    </location>
</feature>
<evidence type="ECO:0000256" key="1">
    <source>
        <dbReference type="ARBA" id="ARBA00023125"/>
    </source>
</evidence>
<dbReference type="Proteomes" id="UP001163255">
    <property type="component" value="Chromosome"/>
</dbReference>
<dbReference type="InterPro" id="IPR036388">
    <property type="entry name" value="WH-like_DNA-bd_sf"/>
</dbReference>
<dbReference type="Gene3D" id="1.20.1640.10">
    <property type="entry name" value="Multidrug efflux transporter AcrB transmembrane domain"/>
    <property type="match status" value="2"/>
</dbReference>
<feature type="transmembrane region" description="Helical" evidence="4">
    <location>
        <begin position="462"/>
        <end position="482"/>
    </location>
</feature>
<accession>A0ABY6GUR5</accession>
<evidence type="ECO:0000313" key="7">
    <source>
        <dbReference type="EMBL" id="UYM16134.1"/>
    </source>
</evidence>
<dbReference type="SUPFAM" id="SSF52172">
    <property type="entry name" value="CheY-like"/>
    <property type="match status" value="1"/>
</dbReference>
<feature type="modified residue" description="4-aspartylphosphate" evidence="2">
    <location>
        <position position="1104"/>
    </location>
</feature>
<dbReference type="PROSITE" id="PS50110">
    <property type="entry name" value="RESPONSE_REGULATORY"/>
    <property type="match status" value="1"/>
</dbReference>
<feature type="transmembrane region" description="Helical" evidence="4">
    <location>
        <begin position="388"/>
        <end position="409"/>
    </location>
</feature>
<protein>
    <submittedName>
        <fullName evidence="7">Efflux RND transporter permease subunit</fullName>
    </submittedName>
</protein>
<dbReference type="PRINTS" id="PR00702">
    <property type="entry name" value="ACRIFLAVINRP"/>
</dbReference>
<dbReference type="SUPFAM" id="SSF82714">
    <property type="entry name" value="Multidrug efflux transporter AcrB TolC docking domain, DN and DC subdomains"/>
    <property type="match status" value="2"/>
</dbReference>
<dbReference type="Gene3D" id="3.30.70.1320">
    <property type="entry name" value="Multidrug efflux transporter AcrB pore domain like"/>
    <property type="match status" value="1"/>
</dbReference>
<feature type="transmembrane region" description="Helical" evidence="4">
    <location>
        <begin position="925"/>
        <end position="950"/>
    </location>
</feature>
<dbReference type="Gene3D" id="3.30.70.1430">
    <property type="entry name" value="Multidrug efflux transporter AcrB pore domain"/>
    <property type="match status" value="2"/>
</dbReference>
<evidence type="ECO:0000259" key="5">
    <source>
        <dbReference type="PROSITE" id="PS50110"/>
    </source>
</evidence>
<dbReference type="PROSITE" id="PS51755">
    <property type="entry name" value="OMPR_PHOB"/>
    <property type="match status" value="1"/>
</dbReference>